<dbReference type="OrthoDB" id="1488345at2"/>
<organism evidence="3 4">
    <name type="scientific">Rufibacter radiotolerans</name>
    <dbReference type="NCBI Taxonomy" id="1379910"/>
    <lineage>
        <taxon>Bacteria</taxon>
        <taxon>Pseudomonadati</taxon>
        <taxon>Bacteroidota</taxon>
        <taxon>Cytophagia</taxon>
        <taxon>Cytophagales</taxon>
        <taxon>Hymenobacteraceae</taxon>
        <taxon>Rufibacter</taxon>
    </lineage>
</organism>
<dbReference type="STRING" id="1379910.TH63_04885"/>
<evidence type="ECO:0000256" key="1">
    <source>
        <dbReference type="ARBA" id="ARBA00022729"/>
    </source>
</evidence>
<dbReference type="KEGG" id="ruf:TH63_04885"/>
<dbReference type="PANTHER" id="PTHR16026">
    <property type="entry name" value="CARTILAGE ACIDIC PROTEIN 1"/>
    <property type="match status" value="1"/>
</dbReference>
<keyword evidence="1" id="KW-0732">Signal</keyword>
<dbReference type="PATRIC" id="fig|1379910.4.peg.1060"/>
<evidence type="ECO:0000313" key="4">
    <source>
        <dbReference type="Proteomes" id="UP000036458"/>
    </source>
</evidence>
<name>A0A0H4VHG2_9BACT</name>
<dbReference type="SUPFAM" id="SSF69318">
    <property type="entry name" value="Integrin alpha N-terminal domain"/>
    <property type="match status" value="3"/>
</dbReference>
<dbReference type="Proteomes" id="UP000036458">
    <property type="component" value="Chromosome"/>
</dbReference>
<reference evidence="3 4" key="1">
    <citation type="submission" date="2015-01" db="EMBL/GenBank/DDBJ databases">
        <title>Rufibacter sp./DG31D/ whole genome sequencing.</title>
        <authorList>
            <person name="Kim M.K."/>
            <person name="Srinivasan S."/>
            <person name="Lee J.-J."/>
        </authorList>
    </citation>
    <scope>NUCLEOTIDE SEQUENCE [LARGE SCALE GENOMIC DNA]</scope>
    <source>
        <strain evidence="3 4">DG31D</strain>
    </source>
</reference>
<dbReference type="PROSITE" id="PS51257">
    <property type="entry name" value="PROKAR_LIPOPROTEIN"/>
    <property type="match status" value="1"/>
</dbReference>
<dbReference type="InterPro" id="IPR028994">
    <property type="entry name" value="Integrin_alpha_N"/>
</dbReference>
<protein>
    <submittedName>
        <fullName evidence="3">RNA-binding protein</fullName>
    </submittedName>
</protein>
<dbReference type="Gene3D" id="2.130.10.130">
    <property type="entry name" value="Integrin alpha, N-terminal"/>
    <property type="match status" value="4"/>
</dbReference>
<dbReference type="PANTHER" id="PTHR16026:SF0">
    <property type="entry name" value="CARTILAGE ACIDIC PROTEIN 1"/>
    <property type="match status" value="1"/>
</dbReference>
<feature type="domain" description="ASPIC/UnbV" evidence="2">
    <location>
        <begin position="545"/>
        <end position="612"/>
    </location>
</feature>
<dbReference type="AlphaFoldDB" id="A0A0H4VHG2"/>
<sequence>MCLGKYTPLVGLAFLFLSVLGCEKSTKSEKAGQAGAGTAAPTLFTLLPVEKTNVTFNNALTETPFANIMAYQYFYNGGGVAVGDLNQDGLQDIYFSGNLVPNQLYLNKGKMQFQDVTAVAGVAGRPNTWKTGVSIADVNGDGLPDIYQCYSGHMPGSARVNQLFINQGAGANGVPVFIDKAAEMGLADSAYSTHAVFFDYDRDQDLDLFLLNHNPVQFVNLDAVTIQEILKKPERNMQAKLYQNNQAVFKEVSDKAGLHKSAFSYGLGVGVSDINQDGWPDLYVSNDYSAPDRLLINNQNGTFSDQSKPALQHTPIYSMGNDLADINNDGLTDIMALDMLPEDNKRQKLLFGPDNYEYFDLLVKAGFNHQYMRNMLQVNNGNGTFSEIGQLSGVSNTDWSWAPLVADYDNDGWKDLFISNGFLRDFTNMDFIKFRSSYFQYLRGRVTPESVMNLLSKMPASNVNNYMFRNNGNLQFSNMGQDWGFNAPSNSNGAAYADFDNDGDLDLVTNNVNQTAFVYMNQSEKQLKNRYLQVKLAGVGLNTQGLGAKITLYHQGQQQFQEQMPSRGYQSTVSPVLHFGLGTLTAVDSVRVVWQSGKQQVLTQVPTNQVLTLEEKNAAGTYVARPFEKPLFSPTASPLPFAHQKNNVNDFKRQPLMVSPQSFSGPCMVKADVNRDGLEDLFVGGGAGQAGVLYLQNRNGQFTAKPTPAFALDKASDDVDALFFDANKDGAPDLYVVSGGYHQFTPDDAALQDRLYLNDGKGNFTKAPTGTLPAMRTSTSCARAADVNGDGDLDLFVGGRVVPGRYPETPRSYVLLNNGKGQFTDQTATIAPQLQQIGLVTDAAWHDLDRNGTLELLLVGEWMPLTVFSLKNGKLTQNTKAFFARKYSGWWTKLLVADFNGDNRPDLLVGNQGLNTQCKASDKEPAELYYKDFDDNGAVDPILCFYVQGKSYPYVTRDELLDQVSMMRTRFQDYASYANASLENIFSAEELKGAGKLSSNHLQTAYFQGTATGTFKEMPLPLQAQYAPVFALATLDANHDGAPDVLLGGNVNKARLRFGKSDANYGMLLQNDGKGNFTYVPQQRSGFKVYGDVRSIMPLKNTVLFGINQMPLTAYKLR</sequence>
<keyword evidence="4" id="KW-1185">Reference proteome</keyword>
<dbReference type="Pfam" id="PF13517">
    <property type="entry name" value="FG-GAP_3"/>
    <property type="match status" value="7"/>
</dbReference>
<dbReference type="InterPro" id="IPR027039">
    <property type="entry name" value="Crtac1"/>
</dbReference>
<evidence type="ECO:0000259" key="2">
    <source>
        <dbReference type="Pfam" id="PF07593"/>
    </source>
</evidence>
<dbReference type="EMBL" id="CP010777">
    <property type="protein sequence ID" value="AKQ45120.1"/>
    <property type="molecule type" value="Genomic_DNA"/>
</dbReference>
<dbReference type="Pfam" id="PF07593">
    <property type="entry name" value="UnbV_ASPIC"/>
    <property type="match status" value="1"/>
</dbReference>
<dbReference type="InterPro" id="IPR011519">
    <property type="entry name" value="UnbV_ASPIC"/>
</dbReference>
<dbReference type="InterPro" id="IPR013517">
    <property type="entry name" value="FG-GAP"/>
</dbReference>
<evidence type="ECO:0000313" key="3">
    <source>
        <dbReference type="EMBL" id="AKQ45120.1"/>
    </source>
</evidence>
<proteinExistence type="predicted"/>
<gene>
    <name evidence="3" type="ORF">TH63_04885</name>
</gene>
<accession>A0A0H4VHG2</accession>